<gene>
    <name evidence="1" type="ORF">DQ392_01260</name>
</gene>
<evidence type="ECO:0000313" key="2">
    <source>
        <dbReference type="Proteomes" id="UP000253507"/>
    </source>
</evidence>
<dbReference type="Proteomes" id="UP000253507">
    <property type="component" value="Unassembled WGS sequence"/>
</dbReference>
<dbReference type="OrthoDB" id="4243014at2"/>
<name>A0A367F6J8_9ACTN</name>
<dbReference type="EMBL" id="QOIM01000018">
    <property type="protein sequence ID" value="RCG25170.1"/>
    <property type="molecule type" value="Genomic_DNA"/>
</dbReference>
<proteinExistence type="predicted"/>
<accession>A0A367F6J8</accession>
<dbReference type="RefSeq" id="WP_114013565.1">
    <property type="nucleotide sequence ID" value="NZ_QOIM01000018.1"/>
</dbReference>
<organism evidence="1 2">
    <name type="scientific">Streptomyces reniochalinae</name>
    <dbReference type="NCBI Taxonomy" id="2250578"/>
    <lineage>
        <taxon>Bacteria</taxon>
        <taxon>Bacillati</taxon>
        <taxon>Actinomycetota</taxon>
        <taxon>Actinomycetes</taxon>
        <taxon>Kitasatosporales</taxon>
        <taxon>Streptomycetaceae</taxon>
        <taxon>Streptomyces</taxon>
    </lineage>
</organism>
<sequence>MAHNPEVTELLADAYAETERLVTAYEATSDPERRAALAEELGSGARRRALALERELGPVLRRVLPDGDRVAAAAARRAAATCAAVRRLHGLAPDAPAADQEIAAVLDAVRATARGDEEEVFAPLRERLGHRERRELGAAVERALTCDGARGV</sequence>
<dbReference type="AlphaFoldDB" id="A0A367F6J8"/>
<reference evidence="1 2" key="1">
    <citation type="submission" date="2018-06" db="EMBL/GenBank/DDBJ databases">
        <title>Streptomyces reniochalinae sp. nov. and Streptomyces diacarnus sp. nov. from marine sponges.</title>
        <authorList>
            <person name="Li L."/>
        </authorList>
    </citation>
    <scope>NUCLEOTIDE SEQUENCE [LARGE SCALE GENOMIC DNA]</scope>
    <source>
        <strain evidence="1 2">LHW50302</strain>
    </source>
</reference>
<evidence type="ECO:0000313" key="1">
    <source>
        <dbReference type="EMBL" id="RCG25170.1"/>
    </source>
</evidence>
<protein>
    <submittedName>
        <fullName evidence="1">Uncharacterized protein</fullName>
    </submittedName>
</protein>
<comment type="caution">
    <text evidence="1">The sequence shown here is derived from an EMBL/GenBank/DDBJ whole genome shotgun (WGS) entry which is preliminary data.</text>
</comment>
<keyword evidence="2" id="KW-1185">Reference proteome</keyword>